<keyword evidence="2" id="KW-1185">Reference proteome</keyword>
<reference evidence="1 2" key="1">
    <citation type="journal article" date="2019" name="Sci. Rep.">
        <title>Orb-weaving spider Araneus ventricosus genome elucidates the spidroin gene catalogue.</title>
        <authorList>
            <person name="Kono N."/>
            <person name="Nakamura H."/>
            <person name="Ohtoshi R."/>
            <person name="Moran D.A.P."/>
            <person name="Shinohara A."/>
            <person name="Yoshida Y."/>
            <person name="Fujiwara M."/>
            <person name="Mori M."/>
            <person name="Tomita M."/>
            <person name="Arakawa K."/>
        </authorList>
    </citation>
    <scope>NUCLEOTIDE SEQUENCE [LARGE SCALE GENOMIC DNA]</scope>
</reference>
<organism evidence="1 2">
    <name type="scientific">Araneus ventricosus</name>
    <name type="common">Orbweaver spider</name>
    <name type="synonym">Epeira ventricosa</name>
    <dbReference type="NCBI Taxonomy" id="182803"/>
    <lineage>
        <taxon>Eukaryota</taxon>
        <taxon>Metazoa</taxon>
        <taxon>Ecdysozoa</taxon>
        <taxon>Arthropoda</taxon>
        <taxon>Chelicerata</taxon>
        <taxon>Arachnida</taxon>
        <taxon>Araneae</taxon>
        <taxon>Araneomorphae</taxon>
        <taxon>Entelegynae</taxon>
        <taxon>Araneoidea</taxon>
        <taxon>Araneidae</taxon>
        <taxon>Araneus</taxon>
    </lineage>
</organism>
<proteinExistence type="predicted"/>
<protein>
    <submittedName>
        <fullName evidence="1">Uncharacterized protein</fullName>
    </submittedName>
</protein>
<name>A0A4Y2IQH6_ARAVE</name>
<sequence>KFSDPTEVEIIRQKLCDSHVDRRVPNIEDSKLLTQTQDGLGTFLIRHFHSMNTAVVVSAPFSLKVQGLTVHSMDPRVWTSE</sequence>
<accession>A0A4Y2IQH6</accession>
<dbReference type="AlphaFoldDB" id="A0A4Y2IQH6"/>
<dbReference type="EMBL" id="BGPR01002861">
    <property type="protein sequence ID" value="GBM80111.1"/>
    <property type="molecule type" value="Genomic_DNA"/>
</dbReference>
<evidence type="ECO:0000313" key="2">
    <source>
        <dbReference type="Proteomes" id="UP000499080"/>
    </source>
</evidence>
<evidence type="ECO:0000313" key="1">
    <source>
        <dbReference type="EMBL" id="GBM80111.1"/>
    </source>
</evidence>
<feature type="non-terminal residue" evidence="1">
    <location>
        <position position="1"/>
    </location>
</feature>
<comment type="caution">
    <text evidence="1">The sequence shown here is derived from an EMBL/GenBank/DDBJ whole genome shotgun (WGS) entry which is preliminary data.</text>
</comment>
<gene>
    <name evidence="1" type="ORF">AVEN_218274-2_1</name>
</gene>
<dbReference type="Proteomes" id="UP000499080">
    <property type="component" value="Unassembled WGS sequence"/>
</dbReference>